<dbReference type="Gene3D" id="1.20.1510.10">
    <property type="entry name" value="Cation efflux protein transmembrane domain"/>
    <property type="match status" value="1"/>
</dbReference>
<comment type="caution">
    <text evidence="8">The sequence shown here is derived from an EMBL/GenBank/DDBJ whole genome shotgun (WGS) entry which is preliminary data.</text>
</comment>
<evidence type="ECO:0000256" key="3">
    <source>
        <dbReference type="ARBA" id="ARBA00022692"/>
    </source>
</evidence>
<evidence type="ECO:0000256" key="1">
    <source>
        <dbReference type="ARBA" id="ARBA00004141"/>
    </source>
</evidence>
<dbReference type="AlphaFoldDB" id="A0A819AAE9"/>
<dbReference type="InterPro" id="IPR050291">
    <property type="entry name" value="CDF_Transporter"/>
</dbReference>
<evidence type="ECO:0000256" key="5">
    <source>
        <dbReference type="ARBA" id="ARBA00023136"/>
    </source>
</evidence>
<evidence type="ECO:0000256" key="4">
    <source>
        <dbReference type="ARBA" id="ARBA00022989"/>
    </source>
</evidence>
<dbReference type="InterPro" id="IPR058533">
    <property type="entry name" value="Cation_efflux_TM"/>
</dbReference>
<evidence type="ECO:0000259" key="7">
    <source>
        <dbReference type="Pfam" id="PF01545"/>
    </source>
</evidence>
<feature type="transmembrane region" description="Helical" evidence="6">
    <location>
        <begin position="164"/>
        <end position="183"/>
    </location>
</feature>
<feature type="transmembrane region" description="Helical" evidence="6">
    <location>
        <begin position="123"/>
        <end position="144"/>
    </location>
</feature>
<keyword evidence="3 6" id="KW-0812">Transmembrane</keyword>
<dbReference type="InterPro" id="IPR027469">
    <property type="entry name" value="Cation_efflux_TMD_sf"/>
</dbReference>
<proteinExistence type="predicted"/>
<protein>
    <recommendedName>
        <fullName evidence="7">Cation efflux protein transmembrane domain-containing protein</fullName>
    </recommendedName>
</protein>
<keyword evidence="4 6" id="KW-1133">Transmembrane helix</keyword>
<keyword evidence="5 6" id="KW-0472">Membrane</keyword>
<organism evidence="8 9">
    <name type="scientific">Rotaria socialis</name>
    <dbReference type="NCBI Taxonomy" id="392032"/>
    <lineage>
        <taxon>Eukaryota</taxon>
        <taxon>Metazoa</taxon>
        <taxon>Spiralia</taxon>
        <taxon>Gnathifera</taxon>
        <taxon>Rotifera</taxon>
        <taxon>Eurotatoria</taxon>
        <taxon>Bdelloidea</taxon>
        <taxon>Philodinida</taxon>
        <taxon>Philodinidae</taxon>
        <taxon>Rotaria</taxon>
    </lineage>
</organism>
<dbReference type="PANTHER" id="PTHR43840:SF13">
    <property type="entry name" value="CATION EFFLUX PROTEIN CYTOPLASMIC DOMAIN-CONTAINING PROTEIN"/>
    <property type="match status" value="1"/>
</dbReference>
<dbReference type="SUPFAM" id="SSF161111">
    <property type="entry name" value="Cation efflux protein transmembrane domain-like"/>
    <property type="match status" value="1"/>
</dbReference>
<feature type="transmembrane region" description="Helical" evidence="6">
    <location>
        <begin position="67"/>
        <end position="85"/>
    </location>
</feature>
<sequence length="309" mass="34304">MNETSLIFFLHHREPPKEQSGTLGWWKVKLRTVLYIHLVFTMILLILKVVATIWSSSMSIRSLVGDSAVDLINLSLLLGASFIAKRNKNKYPLGRENIETLAILTMAVIMTGMLGGVPEKANITVASASIVGALILIKLILLVVCVFNKSAHSKALKKDHQSDILMNLGALGFGYLGSFGTHGNWTEKLIIIDDIGAICLASYGIYAWLPQIQENVRRACHRIVEDDDVKAEIRGIADGILKRITAENEEVYLGDTIVCHGGADKLIIMQMITLPDSIEHQRVKEIFSQLKIALIKNENTGHVFVHWEL</sequence>
<dbReference type="GO" id="GO:0008324">
    <property type="term" value="F:monoatomic cation transmembrane transporter activity"/>
    <property type="evidence" value="ECO:0007669"/>
    <property type="project" value="InterPro"/>
</dbReference>
<dbReference type="EMBL" id="CAJNYT010005779">
    <property type="protein sequence ID" value="CAF3774756.1"/>
    <property type="molecule type" value="Genomic_DNA"/>
</dbReference>
<dbReference type="Pfam" id="PF01545">
    <property type="entry name" value="Cation_efflux"/>
    <property type="match status" value="1"/>
</dbReference>
<gene>
    <name evidence="8" type="ORF">GRG538_LOCUS32705</name>
</gene>
<feature type="domain" description="Cation efflux protein transmembrane" evidence="7">
    <location>
        <begin position="35"/>
        <end position="217"/>
    </location>
</feature>
<evidence type="ECO:0000313" key="8">
    <source>
        <dbReference type="EMBL" id="CAF3774756.1"/>
    </source>
</evidence>
<dbReference type="GO" id="GO:0016020">
    <property type="term" value="C:membrane"/>
    <property type="evidence" value="ECO:0007669"/>
    <property type="project" value="UniProtKB-SubCell"/>
</dbReference>
<evidence type="ECO:0000313" key="9">
    <source>
        <dbReference type="Proteomes" id="UP000663872"/>
    </source>
</evidence>
<reference evidence="8" key="1">
    <citation type="submission" date="2021-02" db="EMBL/GenBank/DDBJ databases">
        <authorList>
            <person name="Nowell W R."/>
        </authorList>
    </citation>
    <scope>NUCLEOTIDE SEQUENCE</scope>
</reference>
<feature type="transmembrane region" description="Helical" evidence="6">
    <location>
        <begin position="97"/>
        <end position="117"/>
    </location>
</feature>
<name>A0A819AAE9_9BILA</name>
<feature type="transmembrane region" description="Helical" evidence="6">
    <location>
        <begin position="189"/>
        <end position="209"/>
    </location>
</feature>
<feature type="transmembrane region" description="Helical" evidence="6">
    <location>
        <begin position="33"/>
        <end position="55"/>
    </location>
</feature>
<accession>A0A819AAE9</accession>
<evidence type="ECO:0000256" key="2">
    <source>
        <dbReference type="ARBA" id="ARBA00022448"/>
    </source>
</evidence>
<keyword evidence="2" id="KW-0813">Transport</keyword>
<evidence type="ECO:0000256" key="6">
    <source>
        <dbReference type="SAM" id="Phobius"/>
    </source>
</evidence>
<comment type="subcellular location">
    <subcellularLocation>
        <location evidence="1">Membrane</location>
        <topology evidence="1">Multi-pass membrane protein</topology>
    </subcellularLocation>
</comment>
<dbReference type="PANTHER" id="PTHR43840">
    <property type="entry name" value="MITOCHONDRIAL METAL TRANSPORTER 1-RELATED"/>
    <property type="match status" value="1"/>
</dbReference>
<dbReference type="Proteomes" id="UP000663872">
    <property type="component" value="Unassembled WGS sequence"/>
</dbReference>